<feature type="region of interest" description="Disordered" evidence="1">
    <location>
        <begin position="1"/>
        <end position="107"/>
    </location>
</feature>
<feature type="region of interest" description="Disordered" evidence="1">
    <location>
        <begin position="633"/>
        <end position="661"/>
    </location>
</feature>
<feature type="compositionally biased region" description="Polar residues" evidence="1">
    <location>
        <begin position="788"/>
        <end position="819"/>
    </location>
</feature>
<reference evidence="2" key="1">
    <citation type="submission" date="2022-10" db="EMBL/GenBank/DDBJ databases">
        <title>Culturing micro-colonial fungi from biological soil crusts in the Mojave desert and describing Neophaeococcomyces mojavensis, and introducing the new genera and species Taxawa tesnikishii.</title>
        <authorList>
            <person name="Kurbessoian T."/>
            <person name="Stajich J.E."/>
        </authorList>
    </citation>
    <scope>NUCLEOTIDE SEQUENCE</scope>
    <source>
        <strain evidence="2">TK_41</strain>
    </source>
</reference>
<name>A0AA38XJ56_9EURO</name>
<feature type="region of interest" description="Disordered" evidence="1">
    <location>
        <begin position="136"/>
        <end position="214"/>
    </location>
</feature>
<evidence type="ECO:0000256" key="1">
    <source>
        <dbReference type="SAM" id="MobiDB-lite"/>
    </source>
</evidence>
<sequence length="878" mass="93638">MASISFPTSAPVLSPFDSAPGSPRSSPAHRRRPSRHPNAPPPLPLFSFNPGADENGEDNGIMNSPSRAALNSEPGQRSSKALPLPEFKFNPGADLPSERSPSPTHPVLQEMALNQQRAVRSARPAPLPAFTFNADTASAQASPSPTKASFGDVQQSSRGAHRRGGSEFVGGGGNDGPQMVSTSPEKPEYRPHPPISGPRGHAHRRSQAVSISDIDTSELIKANAVAKARAGSTPTTPSDAAQAFAFPRTSPQVRQSMSGIVRTPPSSPRRRGSAPGVRPRVVGFSDHVDVIPRPLSMISSETEGSTSTIRGCHSLSGSINSIAASPTPNPTFTVSIPNDTTIYPERPKTADALSTLSPGMASDKTLSMINLPKRPLSASGSPGTLSSGSPPNKKKYFWFNHSNNSSPSTTPRAEYDDPMDVFSSPSSIPRPSGDEYRLQTSCGESATKKRKYHTWTSGIFSRKSEKRSSKPKQHAVASPPPLTRTPSDRLNQIFDADDTIVLREPSPVAPRVRPTLQSLAPLQDWTPSPPEEQITSPILDLDAALGPFGSEEKFASDNTLKQVPRLAKLHSSERRGTVDAFGSVHRRTESAPAMPAVNRNAFGVRHIGSNASLSDDVFDEEEEDNFLAEENAAQRPLTAEPSGASPQTASPSTGATGGLGLSIRGNAGDGVIILDPEDDMAGIDANRSSNSTIEAPVFQEFEPQKRPMSSPMTFAYPAPQSTYESSTDGRTTSASMVSSPDADHLSFDTIPRPSRLLGEPSPDMVLRASNDDLPSLSDSVSSGAVPRISSSAGTRSSVEQRSASMIVPSTSRRSDSTQAWKRSSLASLNRLIPGSSNGSKLKFETVPDPAAMDEKSRKKTNRLSKLMHFWRSKEKTPN</sequence>
<feature type="region of interest" description="Disordered" evidence="1">
    <location>
        <begin position="769"/>
        <end position="819"/>
    </location>
</feature>
<evidence type="ECO:0000313" key="2">
    <source>
        <dbReference type="EMBL" id="KAJ9614323.1"/>
    </source>
</evidence>
<keyword evidence="3" id="KW-1185">Reference proteome</keyword>
<organism evidence="2 3">
    <name type="scientific">Cladophialophora chaetospira</name>
    <dbReference type="NCBI Taxonomy" id="386627"/>
    <lineage>
        <taxon>Eukaryota</taxon>
        <taxon>Fungi</taxon>
        <taxon>Dikarya</taxon>
        <taxon>Ascomycota</taxon>
        <taxon>Pezizomycotina</taxon>
        <taxon>Eurotiomycetes</taxon>
        <taxon>Chaetothyriomycetidae</taxon>
        <taxon>Chaetothyriales</taxon>
        <taxon>Herpotrichiellaceae</taxon>
        <taxon>Cladophialophora</taxon>
    </lineage>
</organism>
<dbReference type="AlphaFoldDB" id="A0AA38XJ56"/>
<feature type="compositionally biased region" description="Low complexity" evidence="1">
    <location>
        <begin position="771"/>
        <end position="782"/>
    </location>
</feature>
<feature type="region of interest" description="Disordered" evidence="1">
    <location>
        <begin position="831"/>
        <end position="878"/>
    </location>
</feature>
<accession>A0AA38XJ56</accession>
<feature type="compositionally biased region" description="Polar residues" evidence="1">
    <location>
        <begin position="644"/>
        <end position="654"/>
    </location>
</feature>
<dbReference type="Proteomes" id="UP001172673">
    <property type="component" value="Unassembled WGS sequence"/>
</dbReference>
<evidence type="ECO:0008006" key="4">
    <source>
        <dbReference type="Google" id="ProtNLM"/>
    </source>
</evidence>
<feature type="region of interest" description="Disordered" evidence="1">
    <location>
        <begin position="718"/>
        <end position="745"/>
    </location>
</feature>
<feature type="compositionally biased region" description="Polar residues" evidence="1">
    <location>
        <begin position="136"/>
        <end position="158"/>
    </location>
</feature>
<gene>
    <name evidence="2" type="ORF">H2200_002459</name>
</gene>
<feature type="region of interest" description="Disordered" evidence="1">
    <location>
        <begin position="228"/>
        <end position="280"/>
    </location>
</feature>
<feature type="region of interest" description="Disordered" evidence="1">
    <location>
        <begin position="405"/>
        <end position="489"/>
    </location>
</feature>
<comment type="caution">
    <text evidence="2">The sequence shown here is derived from an EMBL/GenBank/DDBJ whole genome shotgun (WGS) entry which is preliminary data.</text>
</comment>
<evidence type="ECO:0000313" key="3">
    <source>
        <dbReference type="Proteomes" id="UP001172673"/>
    </source>
</evidence>
<feature type="compositionally biased region" description="Polar residues" evidence="1">
    <location>
        <begin position="249"/>
        <end position="258"/>
    </location>
</feature>
<proteinExistence type="predicted"/>
<feature type="compositionally biased region" description="Polar residues" evidence="1">
    <location>
        <begin position="719"/>
        <end position="738"/>
    </location>
</feature>
<dbReference type="EMBL" id="JAPDRK010000003">
    <property type="protein sequence ID" value="KAJ9614323.1"/>
    <property type="molecule type" value="Genomic_DNA"/>
</dbReference>
<protein>
    <recommendedName>
        <fullName evidence="4">Cell wall proline rich protein</fullName>
    </recommendedName>
</protein>